<proteinExistence type="predicted"/>
<evidence type="ECO:0008006" key="6">
    <source>
        <dbReference type="Google" id="ProtNLM"/>
    </source>
</evidence>
<dbReference type="PANTHER" id="PTHR47160">
    <property type="entry name" value="PUTATIVE-RELATED"/>
    <property type="match status" value="1"/>
</dbReference>
<protein>
    <recommendedName>
        <fullName evidence="6">MULE transposase domain-containing protein</fullName>
    </recommendedName>
</protein>
<evidence type="ECO:0000313" key="4">
    <source>
        <dbReference type="EMBL" id="CAF1538418.1"/>
    </source>
</evidence>
<dbReference type="EMBL" id="CAJNOL010002943">
    <property type="protein sequence ID" value="CAF1538393.1"/>
    <property type="molecule type" value="Genomic_DNA"/>
</dbReference>
<evidence type="ECO:0000313" key="3">
    <source>
        <dbReference type="EMBL" id="CAF1538393.1"/>
    </source>
</evidence>
<dbReference type="EMBL" id="CAJNOH010001881">
    <property type="protein sequence ID" value="CAF1258057.1"/>
    <property type="molecule type" value="Genomic_DNA"/>
</dbReference>
<evidence type="ECO:0000313" key="2">
    <source>
        <dbReference type="EMBL" id="CAF1258057.1"/>
    </source>
</evidence>
<evidence type="ECO:0000313" key="5">
    <source>
        <dbReference type="Proteomes" id="UP000663870"/>
    </source>
</evidence>
<dbReference type="AlphaFoldDB" id="A0A815W364"/>
<dbReference type="Proteomes" id="UP000663854">
    <property type="component" value="Unassembled WGS sequence"/>
</dbReference>
<gene>
    <name evidence="3" type="ORF">JXQ802_LOCUS42767</name>
    <name evidence="4" type="ORF">JXQ802_LOCUS42769</name>
    <name evidence="1" type="ORF">PYM288_LOCUS27727</name>
    <name evidence="2" type="ORF">PYM288_LOCUS27729</name>
</gene>
<dbReference type="EMBL" id="CAJNOL010002943">
    <property type="protein sequence ID" value="CAF1538418.1"/>
    <property type="molecule type" value="Genomic_DNA"/>
</dbReference>
<dbReference type="EMBL" id="CAJNOH010001881">
    <property type="protein sequence ID" value="CAF1258034.1"/>
    <property type="molecule type" value="Genomic_DNA"/>
</dbReference>
<reference evidence="3" key="1">
    <citation type="submission" date="2021-02" db="EMBL/GenBank/DDBJ databases">
        <authorList>
            <person name="Nowell W R."/>
        </authorList>
    </citation>
    <scope>NUCLEOTIDE SEQUENCE</scope>
</reference>
<keyword evidence="5" id="KW-1185">Reference proteome</keyword>
<organism evidence="3 5">
    <name type="scientific">Rotaria sordida</name>
    <dbReference type="NCBI Taxonomy" id="392033"/>
    <lineage>
        <taxon>Eukaryota</taxon>
        <taxon>Metazoa</taxon>
        <taxon>Spiralia</taxon>
        <taxon>Gnathifera</taxon>
        <taxon>Rotifera</taxon>
        <taxon>Eurotatoria</taxon>
        <taxon>Bdelloidea</taxon>
        <taxon>Philodinida</taxon>
        <taxon>Philodinidae</taxon>
        <taxon>Rotaria</taxon>
    </lineage>
</organism>
<name>A0A815W364_9BILA</name>
<evidence type="ECO:0000313" key="1">
    <source>
        <dbReference type="EMBL" id="CAF1258034.1"/>
    </source>
</evidence>
<comment type="caution">
    <text evidence="3">The sequence shown here is derived from an EMBL/GenBank/DDBJ whole genome shotgun (WGS) entry which is preliminary data.</text>
</comment>
<dbReference type="Gene3D" id="2.20.25.240">
    <property type="match status" value="1"/>
</dbReference>
<dbReference type="PANTHER" id="PTHR47160:SF10">
    <property type="entry name" value="MULE TRANSPOSASE DOMAIN-CONTAINING PROTEIN"/>
    <property type="match status" value="1"/>
</dbReference>
<accession>A0A815W364</accession>
<dbReference type="Proteomes" id="UP000663870">
    <property type="component" value="Unassembled WGS sequence"/>
</dbReference>
<sequence>MSAEFIESTHDKKQLCYLGYRYCFKSKNQNGSEYWVCVKCTATATSYSDLSVVVCDEHTHLPDETDKIVLEMRKNLKRKAIEDSGPIDRIVEEAYHKINIKSNDLIVNLPSINTLKNNLQKHRFEQLPLPLPDVYCKTTQGDWFLLYDGLLGGTRSLIFSTYNDIVYLSQQQHWYSDGTFYTCPSIFYQIYSIHAYYDGISTPCVFALLGGVANVFAKHYPTVTVRGCLFHYGRALFRKFVDIGLKTPYKNDENLRDWFRSLAAISLLPLHHMLWGLQYLVGIRTNYPGIQAFLDYHHNTFGPFSRFPPHLYNHYRNITPRTINYLEGRHNPMKKHVNSPHPNIYVAIDLLQKEQALASIVRLQDDLGASTPKRRKNNVISDECLMKLWQRYDEGRIDIPAFLKAAGLRYFQRAPKK</sequence>